<sequence length="144" mass="16141">MYDENAYRQTYSEINPLKCVFERSMLRRCVDCELGVRRNIAEREAVGCRDQAAHALCVGFKERLKHAAVFVLKVTHPDDPLPHAKELKLQCGGLAGLRACLGEEGMPQVVADLKAALARYGSLDALPYQEMLPAIRGFEARPRR</sequence>
<reference evidence="1 2" key="1">
    <citation type="submission" date="2024-02" db="EMBL/GenBank/DDBJ databases">
        <title>New thermophilic sulfur-oxidizing bacteria from a hot springs of the Uzon caldera (Kamchatka, Russia).</title>
        <authorList>
            <person name="Dukat A.M."/>
            <person name="Elcheninov A.G."/>
            <person name="Frolov E.N."/>
        </authorList>
    </citation>
    <scope>NUCLEOTIDE SEQUENCE [LARGE SCALE GENOMIC DNA]</scope>
    <source>
        <strain evidence="1 2">AK1</strain>
    </source>
</reference>
<dbReference type="RefSeq" id="WP_347306869.1">
    <property type="nucleotide sequence ID" value="NZ_JBAJEX010000001.1"/>
</dbReference>
<gene>
    <name evidence="1" type="ORF">V6E02_02685</name>
</gene>
<comment type="caution">
    <text evidence="1">The sequence shown here is derived from an EMBL/GenBank/DDBJ whole genome shotgun (WGS) entry which is preliminary data.</text>
</comment>
<organism evidence="1 2">
    <name type="scientific">Thiobacter aerophilum</name>
    <dbReference type="NCBI Taxonomy" id="3121275"/>
    <lineage>
        <taxon>Bacteria</taxon>
        <taxon>Pseudomonadati</taxon>
        <taxon>Pseudomonadota</taxon>
        <taxon>Betaproteobacteria</taxon>
        <taxon>Burkholderiales</taxon>
        <taxon>Thiobacteraceae</taxon>
        <taxon>Thiobacter</taxon>
    </lineage>
</organism>
<evidence type="ECO:0000313" key="2">
    <source>
        <dbReference type="Proteomes" id="UP001482231"/>
    </source>
</evidence>
<protein>
    <submittedName>
        <fullName evidence="1">Uncharacterized protein</fullName>
    </submittedName>
</protein>
<proteinExistence type="predicted"/>
<evidence type="ECO:0000313" key="1">
    <source>
        <dbReference type="EMBL" id="MEO1766121.1"/>
    </source>
</evidence>
<keyword evidence="2" id="KW-1185">Reference proteome</keyword>
<dbReference type="EMBL" id="JBAJEX010000001">
    <property type="protein sequence ID" value="MEO1766121.1"/>
    <property type="molecule type" value="Genomic_DNA"/>
</dbReference>
<name>A0ABV0EC74_9BURK</name>
<dbReference type="Proteomes" id="UP001482231">
    <property type="component" value="Unassembled WGS sequence"/>
</dbReference>
<accession>A0ABV0EC74</accession>